<proteinExistence type="predicted"/>
<organism evidence="2 3">
    <name type="scientific">Melanomma pulvis-pyrius CBS 109.77</name>
    <dbReference type="NCBI Taxonomy" id="1314802"/>
    <lineage>
        <taxon>Eukaryota</taxon>
        <taxon>Fungi</taxon>
        <taxon>Dikarya</taxon>
        <taxon>Ascomycota</taxon>
        <taxon>Pezizomycotina</taxon>
        <taxon>Dothideomycetes</taxon>
        <taxon>Pleosporomycetidae</taxon>
        <taxon>Pleosporales</taxon>
        <taxon>Melanommataceae</taxon>
        <taxon>Melanomma</taxon>
    </lineage>
</organism>
<dbReference type="AlphaFoldDB" id="A0A6A6X5V4"/>
<protein>
    <submittedName>
        <fullName evidence="2">Uncharacterized protein</fullName>
    </submittedName>
</protein>
<accession>A0A6A6X5V4</accession>
<evidence type="ECO:0000313" key="3">
    <source>
        <dbReference type="Proteomes" id="UP000799757"/>
    </source>
</evidence>
<feature type="region of interest" description="Disordered" evidence="1">
    <location>
        <begin position="140"/>
        <end position="168"/>
    </location>
</feature>
<feature type="compositionally biased region" description="Polar residues" evidence="1">
    <location>
        <begin position="146"/>
        <end position="158"/>
    </location>
</feature>
<evidence type="ECO:0000256" key="1">
    <source>
        <dbReference type="SAM" id="MobiDB-lite"/>
    </source>
</evidence>
<evidence type="ECO:0000313" key="2">
    <source>
        <dbReference type="EMBL" id="KAF2791523.1"/>
    </source>
</evidence>
<dbReference type="Proteomes" id="UP000799757">
    <property type="component" value="Unassembled WGS sequence"/>
</dbReference>
<dbReference type="EMBL" id="MU002015">
    <property type="protein sequence ID" value="KAF2791523.1"/>
    <property type="molecule type" value="Genomic_DNA"/>
</dbReference>
<gene>
    <name evidence="2" type="ORF">K505DRAFT_64987</name>
</gene>
<name>A0A6A6X5V4_9PLEO</name>
<reference evidence="2" key="1">
    <citation type="journal article" date="2020" name="Stud. Mycol.">
        <title>101 Dothideomycetes genomes: a test case for predicting lifestyles and emergence of pathogens.</title>
        <authorList>
            <person name="Haridas S."/>
            <person name="Albert R."/>
            <person name="Binder M."/>
            <person name="Bloem J."/>
            <person name="Labutti K."/>
            <person name="Salamov A."/>
            <person name="Andreopoulos B."/>
            <person name="Baker S."/>
            <person name="Barry K."/>
            <person name="Bills G."/>
            <person name="Bluhm B."/>
            <person name="Cannon C."/>
            <person name="Castanera R."/>
            <person name="Culley D."/>
            <person name="Daum C."/>
            <person name="Ezra D."/>
            <person name="Gonzalez J."/>
            <person name="Henrissat B."/>
            <person name="Kuo A."/>
            <person name="Liang C."/>
            <person name="Lipzen A."/>
            <person name="Lutzoni F."/>
            <person name="Magnuson J."/>
            <person name="Mondo S."/>
            <person name="Nolan M."/>
            <person name="Ohm R."/>
            <person name="Pangilinan J."/>
            <person name="Park H.-J."/>
            <person name="Ramirez L."/>
            <person name="Alfaro M."/>
            <person name="Sun H."/>
            <person name="Tritt A."/>
            <person name="Yoshinaga Y."/>
            <person name="Zwiers L.-H."/>
            <person name="Turgeon B."/>
            <person name="Goodwin S."/>
            <person name="Spatafora J."/>
            <person name="Crous P."/>
            <person name="Grigoriev I."/>
        </authorList>
    </citation>
    <scope>NUCLEOTIDE SEQUENCE</scope>
    <source>
        <strain evidence="2">CBS 109.77</strain>
    </source>
</reference>
<sequence>MGVAMVVSVVRTIVYWVRHSTGPISRPSFLLLPSAASRPEMGCLSQPPRPAKSLVFSLLQLTAMVPLAAPGINARRQGSGRATLRLAVNADVDAELAAEHSESAVGRAAATSCRGVWPVDRSLVGLSLLHATPLTTARLDRDGACSTPQQPTQASTKTPARLLTGGLH</sequence>
<keyword evidence="3" id="KW-1185">Reference proteome</keyword>